<dbReference type="AlphaFoldDB" id="A0A1H7CMF6"/>
<gene>
    <name evidence="2" type="ORF">SAMN04488127_3144</name>
</gene>
<protein>
    <submittedName>
        <fullName evidence="2">Uncharacterized protein</fullName>
    </submittedName>
</protein>
<keyword evidence="3" id="KW-1185">Reference proteome</keyword>
<accession>A0A1H7CMF6</accession>
<dbReference type="Proteomes" id="UP000199200">
    <property type="component" value="Unassembled WGS sequence"/>
</dbReference>
<evidence type="ECO:0000256" key="1">
    <source>
        <dbReference type="SAM" id="SignalP"/>
    </source>
</evidence>
<evidence type="ECO:0000313" key="2">
    <source>
        <dbReference type="EMBL" id="SEJ87880.1"/>
    </source>
</evidence>
<keyword evidence="1" id="KW-0732">Signal</keyword>
<organism evidence="2 3">
    <name type="scientific">Bhargavaea ginsengi</name>
    <dbReference type="NCBI Taxonomy" id="426757"/>
    <lineage>
        <taxon>Bacteria</taxon>
        <taxon>Bacillati</taxon>
        <taxon>Bacillota</taxon>
        <taxon>Bacilli</taxon>
        <taxon>Bacillales</taxon>
        <taxon>Caryophanaceae</taxon>
        <taxon>Bhargavaea</taxon>
    </lineage>
</organism>
<dbReference type="PROSITE" id="PS51257">
    <property type="entry name" value="PROKAR_LIPOPROTEIN"/>
    <property type="match status" value="1"/>
</dbReference>
<dbReference type="OrthoDB" id="2427943at2"/>
<name>A0A1H7CMF6_9BACL</name>
<feature type="chain" id="PRO_5039531011" evidence="1">
    <location>
        <begin position="23"/>
        <end position="379"/>
    </location>
</feature>
<reference evidence="3" key="1">
    <citation type="submission" date="2016-10" db="EMBL/GenBank/DDBJ databases">
        <authorList>
            <person name="Varghese N."/>
            <person name="Submissions S."/>
        </authorList>
    </citation>
    <scope>NUCLEOTIDE SEQUENCE [LARGE SCALE GENOMIC DNA]</scope>
    <source>
        <strain evidence="3">CGMCC 1.6763</strain>
    </source>
</reference>
<proteinExistence type="predicted"/>
<dbReference type="EMBL" id="FNZF01000012">
    <property type="protein sequence ID" value="SEJ87880.1"/>
    <property type="molecule type" value="Genomic_DNA"/>
</dbReference>
<dbReference type="RefSeq" id="WP_092056250.1">
    <property type="nucleotide sequence ID" value="NZ_FNZF01000012.1"/>
</dbReference>
<sequence>MIKTNKVLITVGSIVLSMGFLAGCSSDKETKADSTAIAAEQSEMTLEEKVIKYFEEYELPTEGRVSDDDPLYNSHNPEEYVAYENGYILSKETRHASTIMNTPEESPEPTPEQIPAVVAGKIIGAAYGPQSPLDDRVEIRIQSLELALEANEDGTVERWLTEMKEEFESISKMTDSVKYGERLLAAIDSLKVVAESITNHSIETNEEQALNGEFLTEPGYEPEIAQFFADYELPEEGQIPKDDPTYQGVNAEQLVAYENGMLFDRSSGQMVARRHYHDGTVPEPTPEQATGVVMGSIVDAASNGGAQIHASQGSAHMIKRLTEAKELNEFESLEEWLDARIEGYKKADALENVEDRVKLLTDENAELNKMVATFMDRQD</sequence>
<evidence type="ECO:0000313" key="3">
    <source>
        <dbReference type="Proteomes" id="UP000199200"/>
    </source>
</evidence>
<feature type="signal peptide" evidence="1">
    <location>
        <begin position="1"/>
        <end position="22"/>
    </location>
</feature>